<proteinExistence type="predicted"/>
<name>A0A1I7Y0Z8_9BILA</name>
<comment type="catalytic activity">
    <reaction evidence="6">
        <text>[E1 NEDD8-activating enzyme]-S-[NEDD8 protein]-yl-L-cysteine + [E2 NEDD8-conjugating enzyme]-L-cysteine = [E1 NEDD8-activating enzyme]-L-cysteine + [E2 NEDD8-conjugating enzyme]-S-[NEDD8-protein]-yl-L-cysteine.</text>
        <dbReference type="EC" id="2.3.2.34"/>
    </reaction>
</comment>
<dbReference type="FunFam" id="3.10.110.10:FF:000033">
    <property type="entry name" value="NEDD8-conjugating enzyme UBE2F"/>
    <property type="match status" value="1"/>
</dbReference>
<dbReference type="GO" id="GO:0061654">
    <property type="term" value="F:NEDD8 conjugating enzyme activity"/>
    <property type="evidence" value="ECO:0007669"/>
    <property type="project" value="UniProtKB-EC"/>
</dbReference>
<evidence type="ECO:0000256" key="2">
    <source>
        <dbReference type="ARBA" id="ARBA00022679"/>
    </source>
</evidence>
<evidence type="ECO:0000256" key="5">
    <source>
        <dbReference type="ARBA" id="ARBA00022840"/>
    </source>
</evidence>
<keyword evidence="5" id="KW-0067">ATP-binding</keyword>
<dbReference type="Pfam" id="PF00179">
    <property type="entry name" value="UQ_con"/>
    <property type="match status" value="1"/>
</dbReference>
<feature type="domain" description="UBC core" evidence="8">
    <location>
        <begin position="20"/>
        <end position="176"/>
    </location>
</feature>
<keyword evidence="4" id="KW-0833">Ubl conjugation pathway</keyword>
<dbReference type="CDD" id="cd23794">
    <property type="entry name" value="UBCc_UBE2F_UBE2M"/>
    <property type="match status" value="1"/>
</dbReference>
<evidence type="ECO:0000256" key="3">
    <source>
        <dbReference type="ARBA" id="ARBA00022741"/>
    </source>
</evidence>
<sequence>MLNLPKCLNGVNIDPNRTRTRDKLLAQEAQELQKKFRNDYTCRVTFPEPTQLHKMELTLRPVSGMYAKGIFKFSIFVPPEYNNVPPIVECKTRMWHPHINEEGKIRLSILRVNGPNDSSGWSPMRRILKVILALFGLFRDPISFDDPLNEEAAKQYKEDPDSFKSQVQNYIKTYCENGHLILF</sequence>
<evidence type="ECO:0000313" key="9">
    <source>
        <dbReference type="Proteomes" id="UP000095287"/>
    </source>
</evidence>
<dbReference type="Proteomes" id="UP000095287">
    <property type="component" value="Unplaced"/>
</dbReference>
<dbReference type="PANTHER" id="PTHR24068">
    <property type="entry name" value="UBIQUITIN-CONJUGATING ENZYME E2"/>
    <property type="match status" value="1"/>
</dbReference>
<dbReference type="SMART" id="SM00212">
    <property type="entry name" value="UBCc"/>
    <property type="match status" value="1"/>
</dbReference>
<keyword evidence="2" id="KW-0808">Transferase</keyword>
<dbReference type="GO" id="GO:0045116">
    <property type="term" value="P:protein neddylation"/>
    <property type="evidence" value="ECO:0007669"/>
    <property type="project" value="UniProtKB-ARBA"/>
</dbReference>
<evidence type="ECO:0000256" key="6">
    <source>
        <dbReference type="ARBA" id="ARBA00043698"/>
    </source>
</evidence>
<dbReference type="EC" id="2.3.2.34" evidence="7"/>
<reference evidence="10" key="1">
    <citation type="submission" date="2016-11" db="UniProtKB">
        <authorList>
            <consortium name="WormBaseParasite"/>
        </authorList>
    </citation>
    <scope>IDENTIFICATION</scope>
</reference>
<keyword evidence="9" id="KW-1185">Reference proteome</keyword>
<protein>
    <recommendedName>
        <fullName evidence="7">E2 NEDD8-conjugating enzyme</fullName>
        <ecNumber evidence="7">2.3.2.34</ecNumber>
    </recommendedName>
</protein>
<evidence type="ECO:0000256" key="1">
    <source>
        <dbReference type="ARBA" id="ARBA00005032"/>
    </source>
</evidence>
<organism evidence="9 10">
    <name type="scientific">Steinernema glaseri</name>
    <dbReference type="NCBI Taxonomy" id="37863"/>
    <lineage>
        <taxon>Eukaryota</taxon>
        <taxon>Metazoa</taxon>
        <taxon>Ecdysozoa</taxon>
        <taxon>Nematoda</taxon>
        <taxon>Chromadorea</taxon>
        <taxon>Rhabditida</taxon>
        <taxon>Tylenchina</taxon>
        <taxon>Panagrolaimomorpha</taxon>
        <taxon>Strongyloidoidea</taxon>
        <taxon>Steinernematidae</taxon>
        <taxon>Steinernema</taxon>
    </lineage>
</organism>
<dbReference type="PROSITE" id="PS50127">
    <property type="entry name" value="UBC_2"/>
    <property type="match status" value="1"/>
</dbReference>
<dbReference type="WBParaSite" id="L893_g11331.t1">
    <property type="protein sequence ID" value="L893_g11331.t1"/>
    <property type="gene ID" value="L893_g11331"/>
</dbReference>
<keyword evidence="3" id="KW-0547">Nucleotide-binding</keyword>
<dbReference type="AlphaFoldDB" id="A0A1I7Y0Z8"/>
<evidence type="ECO:0000313" key="10">
    <source>
        <dbReference type="WBParaSite" id="L893_g11331.t1"/>
    </source>
</evidence>
<comment type="pathway">
    <text evidence="1">Protein modification; protein neddylation.</text>
</comment>
<evidence type="ECO:0000259" key="8">
    <source>
        <dbReference type="PROSITE" id="PS50127"/>
    </source>
</evidence>
<dbReference type="InterPro" id="IPR016135">
    <property type="entry name" value="UBQ-conjugating_enzyme/RWD"/>
</dbReference>
<dbReference type="GO" id="GO:0005524">
    <property type="term" value="F:ATP binding"/>
    <property type="evidence" value="ECO:0007669"/>
    <property type="project" value="UniProtKB-KW"/>
</dbReference>
<evidence type="ECO:0000256" key="7">
    <source>
        <dbReference type="ARBA" id="ARBA00044047"/>
    </source>
</evidence>
<dbReference type="InterPro" id="IPR000608">
    <property type="entry name" value="UBC"/>
</dbReference>
<evidence type="ECO:0000256" key="4">
    <source>
        <dbReference type="ARBA" id="ARBA00022786"/>
    </source>
</evidence>
<dbReference type="SUPFAM" id="SSF54495">
    <property type="entry name" value="UBC-like"/>
    <property type="match status" value="1"/>
</dbReference>
<accession>A0A1I7Y0Z8</accession>
<dbReference type="Gene3D" id="3.10.110.10">
    <property type="entry name" value="Ubiquitin Conjugating Enzyme"/>
    <property type="match status" value="1"/>
</dbReference>